<protein>
    <submittedName>
        <fullName evidence="5">BamA/TamA family outer membrane protein</fullName>
    </submittedName>
</protein>
<dbReference type="InterPro" id="IPR034746">
    <property type="entry name" value="POTRA"/>
</dbReference>
<evidence type="ECO:0000256" key="3">
    <source>
        <dbReference type="ARBA" id="ARBA00023136"/>
    </source>
</evidence>
<evidence type="ECO:0000313" key="6">
    <source>
        <dbReference type="Proteomes" id="UP001205566"/>
    </source>
</evidence>
<keyword evidence="2" id="KW-1134">Transmembrane beta strand</keyword>
<dbReference type="PANTHER" id="PTHR12815">
    <property type="entry name" value="SORTING AND ASSEMBLY MACHINERY SAMM50 PROTEIN FAMILY MEMBER"/>
    <property type="match status" value="1"/>
</dbReference>
<comment type="caution">
    <text evidence="5">The sequence shown here is derived from an EMBL/GenBank/DDBJ whole genome shotgun (WGS) entry which is preliminary data.</text>
</comment>
<evidence type="ECO:0000313" key="5">
    <source>
        <dbReference type="EMBL" id="MCQ3831138.1"/>
    </source>
</evidence>
<dbReference type="Gene3D" id="3.10.20.310">
    <property type="entry name" value="membrane protein fhac"/>
    <property type="match status" value="1"/>
</dbReference>
<name>A0ABT1P4V3_9GAMM</name>
<dbReference type="InterPro" id="IPR039910">
    <property type="entry name" value="D15-like"/>
</dbReference>
<dbReference type="Pfam" id="PF01103">
    <property type="entry name" value="Omp85"/>
    <property type="match status" value="1"/>
</dbReference>
<dbReference type="EMBL" id="JACASI010000049">
    <property type="protein sequence ID" value="MCQ3831138.1"/>
    <property type="molecule type" value="Genomic_DNA"/>
</dbReference>
<proteinExistence type="predicted"/>
<dbReference type="PANTHER" id="PTHR12815:SF42">
    <property type="entry name" value="BACTERIAL SURFACE ANTIGEN (D15) DOMAIN-CONTAINING PROTEIN"/>
    <property type="match status" value="1"/>
</dbReference>
<reference evidence="5" key="1">
    <citation type="thesis" date="2020" institute="Technische Universitat Dresden" country="Dresden, Germany">
        <title>The Agarolytic System of Microbulbifer elongatus PORT2, Isolated from Batu Karas, Pangandaran West Java Indonesia.</title>
        <authorList>
            <person name="Anggraeni S.R."/>
        </authorList>
    </citation>
    <scope>NUCLEOTIDE SEQUENCE</scope>
    <source>
        <strain evidence="5">PORT2</strain>
    </source>
</reference>
<keyword evidence="3" id="KW-0472">Membrane</keyword>
<evidence type="ECO:0000259" key="4">
    <source>
        <dbReference type="PROSITE" id="PS51779"/>
    </source>
</evidence>
<gene>
    <name evidence="5" type="ORF">HXX02_17020</name>
</gene>
<organism evidence="5 6">
    <name type="scientific">Microbulbifer elongatus</name>
    <dbReference type="NCBI Taxonomy" id="86173"/>
    <lineage>
        <taxon>Bacteria</taxon>
        <taxon>Pseudomonadati</taxon>
        <taxon>Pseudomonadota</taxon>
        <taxon>Gammaproteobacteria</taxon>
        <taxon>Cellvibrionales</taxon>
        <taxon>Microbulbiferaceae</taxon>
        <taxon>Microbulbifer</taxon>
    </lineage>
</organism>
<keyword evidence="2" id="KW-0812">Transmembrane</keyword>
<evidence type="ECO:0000256" key="1">
    <source>
        <dbReference type="ARBA" id="ARBA00004370"/>
    </source>
</evidence>
<sequence length="614" mass="67850">MVGKRIFVLRNSLSARGVDFIQLAVGILLSALLLLPQPGIALPFFDRLPKFKVRVLENRELQEWLKDQLNEQRKSSSVLKSYEDPHDVARYERGTLEKLLRSRGYYDGRVRQSVTGGEILYRVVPGRQFRIKSLEIDMPPRLRAGFPGVGLQVGDPLEAVKVSEGVKKIETYLAENACLLDVDVDYKATVIHSEHAARLVYRVAPSPEVHIGELSIAGATSVNEDYLRKRLKLSPGDCFNSAKLDAAKLRLLRTNLIAGANAEVSEPHDGVVDVTFLVIERKHRTIRLGVGYASDEGAGVSAGWEHRNILGRGEKIEVETRVSEITQSLKGELLVPRFFRDDQDLAATAEASNEDRESYQAESVTIGGTISRRHTKHRTFSIGSELKFSKVQEEGEESENYNLLSFPLGIKIDTTDNLLDARSGATVALEVSPYFDLKGSSTRFVKNTLVGTGYLTGEEIRFDPTLAVRIKAGVISGIDNLDIPADERFYSGGGGSVRGYAYQALGPRRLIPSTVPGEPPTLSDPIGGRGLSEISVEGRFRFTETWGGVLFVDGGNAYADPQPSFDDLYWGVGIGVRYMTSFAPLRFDIAFPLDRREDLDDSAYQIYVSLGQAF</sequence>
<dbReference type="Pfam" id="PF07244">
    <property type="entry name" value="POTRA"/>
    <property type="match status" value="1"/>
</dbReference>
<keyword evidence="6" id="KW-1185">Reference proteome</keyword>
<dbReference type="InterPro" id="IPR000184">
    <property type="entry name" value="Bac_surfAg_D15"/>
</dbReference>
<dbReference type="Gene3D" id="2.40.160.50">
    <property type="entry name" value="membrane protein fhac: a member of the omp85/tpsb transporter family"/>
    <property type="match status" value="1"/>
</dbReference>
<dbReference type="PROSITE" id="PS51779">
    <property type="entry name" value="POTRA"/>
    <property type="match status" value="1"/>
</dbReference>
<dbReference type="Proteomes" id="UP001205566">
    <property type="component" value="Unassembled WGS sequence"/>
</dbReference>
<comment type="subcellular location">
    <subcellularLocation>
        <location evidence="1">Membrane</location>
    </subcellularLocation>
</comment>
<dbReference type="InterPro" id="IPR010827">
    <property type="entry name" value="BamA/TamA_POTRA"/>
</dbReference>
<feature type="domain" description="POTRA" evidence="4">
    <location>
        <begin position="209"/>
        <end position="281"/>
    </location>
</feature>
<accession>A0ABT1P4V3</accession>
<evidence type="ECO:0000256" key="2">
    <source>
        <dbReference type="ARBA" id="ARBA00022452"/>
    </source>
</evidence>